<keyword evidence="4" id="KW-1185">Reference proteome</keyword>
<feature type="domain" description="NB-ARC" evidence="1">
    <location>
        <begin position="23"/>
        <end position="143"/>
    </location>
</feature>
<dbReference type="Pfam" id="PF00931">
    <property type="entry name" value="NB-ARC"/>
    <property type="match status" value="1"/>
</dbReference>
<dbReference type="GO" id="GO:0043531">
    <property type="term" value="F:ADP binding"/>
    <property type="evidence" value="ECO:0007669"/>
    <property type="project" value="InterPro"/>
</dbReference>
<evidence type="ECO:0008006" key="5">
    <source>
        <dbReference type="Google" id="ProtNLM"/>
    </source>
</evidence>
<evidence type="ECO:0000313" key="4">
    <source>
        <dbReference type="Proteomes" id="UP000734854"/>
    </source>
</evidence>
<dbReference type="Gene3D" id="3.40.50.300">
    <property type="entry name" value="P-loop containing nucleotide triphosphate hydrolases"/>
    <property type="match status" value="1"/>
</dbReference>
<dbReference type="Pfam" id="PF25019">
    <property type="entry name" value="LRR_R13L1-DRL21"/>
    <property type="match status" value="1"/>
</dbReference>
<dbReference type="InterPro" id="IPR032675">
    <property type="entry name" value="LRR_dom_sf"/>
</dbReference>
<dbReference type="Proteomes" id="UP000734854">
    <property type="component" value="Unassembled WGS sequence"/>
</dbReference>
<organism evidence="3 4">
    <name type="scientific">Zingiber officinale</name>
    <name type="common">Ginger</name>
    <name type="synonym">Amomum zingiber</name>
    <dbReference type="NCBI Taxonomy" id="94328"/>
    <lineage>
        <taxon>Eukaryota</taxon>
        <taxon>Viridiplantae</taxon>
        <taxon>Streptophyta</taxon>
        <taxon>Embryophyta</taxon>
        <taxon>Tracheophyta</taxon>
        <taxon>Spermatophyta</taxon>
        <taxon>Magnoliopsida</taxon>
        <taxon>Liliopsida</taxon>
        <taxon>Zingiberales</taxon>
        <taxon>Zingiberaceae</taxon>
        <taxon>Zingiber</taxon>
    </lineage>
</organism>
<evidence type="ECO:0000313" key="3">
    <source>
        <dbReference type="EMBL" id="KAG6538529.1"/>
    </source>
</evidence>
<sequence>MDPSHDDYATILSEEVIGREDEDQIIDLLQQQCDEDGNEPFIIAINGSKYSGKTTLARKIYHHPWVRQHFQHRIWLDASSFRDFNSSMIAIEIARLLTRKPCMNVNCWPLINEHLGGDRYLLIFDDVCISDVLKYKWEELKLNLLHCGAPGSKVILVGYIFNRDGREFNVKKYILNHLREDAWVRILLRYATFVRPIKGNNNIHREKASPTVTDILIPLAKKFRQDYDSGDYLGAKCMGLMFRWRDKSQWGELANQLFNIKHLHKYFLSVHQQYRSIEDTRSSLYKLLFEGSKDESYDEDVLYMLIAEDTLTNTRLKRNLQIMSFKFNLDQCFFRMKLNMHGCASLTIMPSGIRQLTNLEVLLGYDAMDGLGNVMFSELRALTNLESLHIQHLERLVLAEAEAKEKDKTEPTILQENQHLNELMLHWAWWNDMVAEGTFEPTLQLTQGFHRNLEELKVLRIVSYMSIKLPSWLIMDRDSVLNKLTTIHLVNLRRCERLPELGLLRQLEEVVISGFDLVRVIDDDFYEMGRRVPFYGLKRFTLSEMPMLEKWDLPIYFKRRLRWIKVEAKIKALVLAKADFEVVVKATTARAKAEAWVRA</sequence>
<proteinExistence type="predicted"/>
<dbReference type="SUPFAM" id="SSF52058">
    <property type="entry name" value="L domain-like"/>
    <property type="match status" value="1"/>
</dbReference>
<protein>
    <recommendedName>
        <fullName evidence="5">NB-ARC domain-containing protein</fullName>
    </recommendedName>
</protein>
<dbReference type="PANTHER" id="PTHR47186:SF41">
    <property type="entry name" value="OS12G0131701 PROTEIN"/>
    <property type="match status" value="1"/>
</dbReference>
<accession>A0A8J5LTM5</accession>
<feature type="domain" description="R13L1/DRL21-like LRR repeat region" evidence="2">
    <location>
        <begin position="377"/>
        <end position="514"/>
    </location>
</feature>
<name>A0A8J5LTM5_ZINOF</name>
<dbReference type="AlphaFoldDB" id="A0A8J5LTM5"/>
<dbReference type="PANTHER" id="PTHR47186">
    <property type="entry name" value="LEUCINE-RICH REPEAT-CONTAINING PROTEIN 57"/>
    <property type="match status" value="1"/>
</dbReference>
<dbReference type="Gene3D" id="3.80.10.10">
    <property type="entry name" value="Ribonuclease Inhibitor"/>
    <property type="match status" value="1"/>
</dbReference>
<reference evidence="3 4" key="1">
    <citation type="submission" date="2020-08" db="EMBL/GenBank/DDBJ databases">
        <title>Plant Genome Project.</title>
        <authorList>
            <person name="Zhang R.-G."/>
        </authorList>
    </citation>
    <scope>NUCLEOTIDE SEQUENCE [LARGE SCALE GENOMIC DNA]</scope>
    <source>
        <tissue evidence="3">Rhizome</tissue>
    </source>
</reference>
<dbReference type="SUPFAM" id="SSF52540">
    <property type="entry name" value="P-loop containing nucleoside triphosphate hydrolases"/>
    <property type="match status" value="1"/>
</dbReference>
<dbReference type="InterPro" id="IPR056789">
    <property type="entry name" value="LRR_R13L1-DRL21"/>
</dbReference>
<gene>
    <name evidence="3" type="ORF">ZIOFF_003653</name>
</gene>
<comment type="caution">
    <text evidence="3">The sequence shown here is derived from an EMBL/GenBank/DDBJ whole genome shotgun (WGS) entry which is preliminary data.</text>
</comment>
<dbReference type="EMBL" id="JACMSC010000001">
    <property type="protein sequence ID" value="KAG6538529.1"/>
    <property type="molecule type" value="Genomic_DNA"/>
</dbReference>
<dbReference type="InterPro" id="IPR027417">
    <property type="entry name" value="P-loop_NTPase"/>
</dbReference>
<evidence type="ECO:0000259" key="1">
    <source>
        <dbReference type="Pfam" id="PF00931"/>
    </source>
</evidence>
<dbReference type="InterPro" id="IPR002182">
    <property type="entry name" value="NB-ARC"/>
</dbReference>
<evidence type="ECO:0000259" key="2">
    <source>
        <dbReference type="Pfam" id="PF25019"/>
    </source>
</evidence>